<dbReference type="InterPro" id="IPR010730">
    <property type="entry name" value="HET"/>
</dbReference>
<feature type="region of interest" description="Disordered" evidence="1">
    <location>
        <begin position="353"/>
        <end position="377"/>
    </location>
</feature>
<dbReference type="CDD" id="cd00180">
    <property type="entry name" value="PKc"/>
    <property type="match status" value="1"/>
</dbReference>
<dbReference type="Proteomes" id="UP000777438">
    <property type="component" value="Unassembled WGS sequence"/>
</dbReference>
<dbReference type="AlphaFoldDB" id="A0A9P8W8J6"/>
<organism evidence="3 4">
    <name type="scientific">Thelonectria olida</name>
    <dbReference type="NCBI Taxonomy" id="1576542"/>
    <lineage>
        <taxon>Eukaryota</taxon>
        <taxon>Fungi</taxon>
        <taxon>Dikarya</taxon>
        <taxon>Ascomycota</taxon>
        <taxon>Pezizomycotina</taxon>
        <taxon>Sordariomycetes</taxon>
        <taxon>Hypocreomycetidae</taxon>
        <taxon>Hypocreales</taxon>
        <taxon>Nectriaceae</taxon>
        <taxon>Thelonectria</taxon>
    </lineage>
</organism>
<dbReference type="InterPro" id="IPR000719">
    <property type="entry name" value="Prot_kinase_dom"/>
</dbReference>
<evidence type="ECO:0000259" key="2">
    <source>
        <dbReference type="PROSITE" id="PS50011"/>
    </source>
</evidence>
<dbReference type="GO" id="GO:0005524">
    <property type="term" value="F:ATP binding"/>
    <property type="evidence" value="ECO:0007669"/>
    <property type="project" value="InterPro"/>
</dbReference>
<dbReference type="Pfam" id="PF06985">
    <property type="entry name" value="HET"/>
    <property type="match status" value="1"/>
</dbReference>
<dbReference type="OrthoDB" id="5125733at2759"/>
<gene>
    <name evidence="3" type="ORF">B0T10DRAFT_486414</name>
</gene>
<comment type="caution">
    <text evidence="3">The sequence shown here is derived from an EMBL/GenBank/DDBJ whole genome shotgun (WGS) entry which is preliminary data.</text>
</comment>
<name>A0A9P8W8J6_9HYPO</name>
<dbReference type="Pfam" id="PF00069">
    <property type="entry name" value="Pkinase"/>
    <property type="match status" value="1"/>
</dbReference>
<dbReference type="EMBL" id="JAGPYM010000009">
    <property type="protein sequence ID" value="KAH6890669.1"/>
    <property type="molecule type" value="Genomic_DNA"/>
</dbReference>
<keyword evidence="4" id="KW-1185">Reference proteome</keyword>
<dbReference type="PANTHER" id="PTHR33112">
    <property type="entry name" value="DOMAIN PROTEIN, PUTATIVE-RELATED"/>
    <property type="match status" value="1"/>
</dbReference>
<reference evidence="3 4" key="1">
    <citation type="journal article" date="2021" name="Nat. Commun.">
        <title>Genetic determinants of endophytism in the Arabidopsis root mycobiome.</title>
        <authorList>
            <person name="Mesny F."/>
            <person name="Miyauchi S."/>
            <person name="Thiergart T."/>
            <person name="Pickel B."/>
            <person name="Atanasova L."/>
            <person name="Karlsson M."/>
            <person name="Huettel B."/>
            <person name="Barry K.W."/>
            <person name="Haridas S."/>
            <person name="Chen C."/>
            <person name="Bauer D."/>
            <person name="Andreopoulos W."/>
            <person name="Pangilinan J."/>
            <person name="LaButti K."/>
            <person name="Riley R."/>
            <person name="Lipzen A."/>
            <person name="Clum A."/>
            <person name="Drula E."/>
            <person name="Henrissat B."/>
            <person name="Kohler A."/>
            <person name="Grigoriev I.V."/>
            <person name="Martin F.M."/>
            <person name="Hacquard S."/>
        </authorList>
    </citation>
    <scope>NUCLEOTIDE SEQUENCE [LARGE SCALE GENOMIC DNA]</scope>
    <source>
        <strain evidence="3 4">MPI-CAGE-CH-0241</strain>
    </source>
</reference>
<accession>A0A9P8W8J6</accession>
<dbReference type="GO" id="GO:0004672">
    <property type="term" value="F:protein kinase activity"/>
    <property type="evidence" value="ECO:0007669"/>
    <property type="project" value="InterPro"/>
</dbReference>
<evidence type="ECO:0000313" key="4">
    <source>
        <dbReference type="Proteomes" id="UP000777438"/>
    </source>
</evidence>
<sequence>MPEQTPYQYQGQKELEDDVERACEKNCDGLFFLPFDKLTHFVTKETIESALTEARVGQLEGLVDFVLNRAMRVFLILAVMGKLSMLKTFRDDGIDDSSLPIEMGQRNCGYSLEKATQQQPYAIFKTWEWKDRVLFKDHQGYLTAPIFDDTFRFRFHRQRNMPYLYDPDSAKTGTSSGFFGEVSRKEIHPAHIPVLAVDINTKSVSVAVKEAKNAQGNSGFPEKEARNLHQLVLSQYESHHLIKPIAAYEIIDTGRYLMFPWADGGHLENYWKSHAEGPLSPKNAQWIIGEFAGLFEALAELHASNCRHGDLKPENILWFKNEGQGGRLQIADLGLATFHQGEDTEKRVRQAVQTTTPSGTFRYEPPEEDERRNAKSPRPRAYDIWSMGCTLLELLIWLVYGGQGLTEFRWRTKRYFWSVTYNAEQPYIIDPEVGKFMSALAANPKMCGGCRDLLELVRSRLLCIPVAKKYHEGSNKHRAIASEAHAKIQKIFDRCRDDNSYLTREGLDRSLKLVAPGVVYKDGNALVPPIKPGLPKGGAPIIEVNKPSEELNENFRLERKATEIANSQPRTLQHPQMTVHDKQSSKLTDAWEVIANNEFAFHVINLLGWERVKPDGSESKASLCSSCSAIDSTHPFESTCDLSRLKTTSHTCDLCRLLLKALEDLNYGHSGFINLRQTGGIIGVENGPALLSLYAEPGPTIPDGGQLGFPKLFKHASPEQLTVMKEWIRLCDKTHDMCRRNNPHESPTMPTRLVQVDHPICLVATSSISPSRYAALSHCWGVLKDTERFCAYKSNIKQLQEFIDAESLPRTFRDAVTITRSLGLKYIWIDSLCIIQDDEDDWENESTKMEQVFSAAYLTIGVSSARSSLEGFLAERPRRPCVRVQTKSAGVIYACTAIDDFYHDVELGELNKRGWVLQERALSRRSIYFTSTQVYWECGAGVFCETLALLRNNKAAFLGDANFPKLALDYYRDGRQVLIQDLYERYSALAFTRSSDRAVAILGLQKRLERAFRTQATFGFFATYFARGLLWKRGQIGSMKRIVQPPGRFVPSWSWLSMEGSIRYMELQFEKINWATTTDFKSPFIQCQTSVTIQSSGDMAILPGLARRLHLAQLEILTYVIFDTEEAFEIGNLRCVVIGRDKVQADAENMRLHVLVIRQVSNNGEPRTYQRVGVASLSAKHVDNEGDWVRIF</sequence>
<dbReference type="PANTHER" id="PTHR33112:SF10">
    <property type="entry name" value="TOL"/>
    <property type="match status" value="1"/>
</dbReference>
<evidence type="ECO:0000313" key="3">
    <source>
        <dbReference type="EMBL" id="KAH6890669.1"/>
    </source>
</evidence>
<dbReference type="InterPro" id="IPR011009">
    <property type="entry name" value="Kinase-like_dom_sf"/>
</dbReference>
<protein>
    <submittedName>
        <fullName evidence="3">Heterokaryon incompatibility protein</fullName>
    </submittedName>
</protein>
<proteinExistence type="predicted"/>
<feature type="domain" description="Protein kinase" evidence="2">
    <location>
        <begin position="168"/>
        <end position="462"/>
    </location>
</feature>
<evidence type="ECO:0000256" key="1">
    <source>
        <dbReference type="SAM" id="MobiDB-lite"/>
    </source>
</evidence>
<dbReference type="Gene3D" id="1.10.510.10">
    <property type="entry name" value="Transferase(Phosphotransferase) domain 1"/>
    <property type="match status" value="1"/>
</dbReference>
<dbReference type="SUPFAM" id="SSF56112">
    <property type="entry name" value="Protein kinase-like (PK-like)"/>
    <property type="match status" value="1"/>
</dbReference>
<dbReference type="SMART" id="SM00220">
    <property type="entry name" value="S_TKc"/>
    <property type="match status" value="1"/>
</dbReference>
<dbReference type="PROSITE" id="PS50011">
    <property type="entry name" value="PROTEIN_KINASE_DOM"/>
    <property type="match status" value="1"/>
</dbReference>